<dbReference type="Gene3D" id="3.40.50.1000">
    <property type="entry name" value="HAD superfamily/HAD-like"/>
    <property type="match status" value="1"/>
</dbReference>
<dbReference type="InterPro" id="IPR036412">
    <property type="entry name" value="HAD-like_sf"/>
</dbReference>
<evidence type="ECO:0000256" key="4">
    <source>
        <dbReference type="ARBA" id="ARBA00013078"/>
    </source>
</evidence>
<dbReference type="EMBL" id="FPCH01000001">
    <property type="protein sequence ID" value="SFV29729.1"/>
    <property type="molecule type" value="Genomic_DNA"/>
</dbReference>
<dbReference type="PANTHER" id="PTHR43434">
    <property type="entry name" value="PHOSPHOGLYCOLATE PHOSPHATASE"/>
    <property type="match status" value="1"/>
</dbReference>
<dbReference type="Pfam" id="PF00702">
    <property type="entry name" value="Hydrolase"/>
    <property type="match status" value="1"/>
</dbReference>
<dbReference type="InterPro" id="IPR023198">
    <property type="entry name" value="PGP-like_dom2"/>
</dbReference>
<dbReference type="InterPro" id="IPR006439">
    <property type="entry name" value="HAD-SF_hydro_IA"/>
</dbReference>
<dbReference type="Proteomes" id="UP000199423">
    <property type="component" value="Unassembled WGS sequence"/>
</dbReference>
<organism evidence="5 6">
    <name type="scientific">Hyphomicrobium facile</name>
    <dbReference type="NCBI Taxonomy" id="51670"/>
    <lineage>
        <taxon>Bacteria</taxon>
        <taxon>Pseudomonadati</taxon>
        <taxon>Pseudomonadota</taxon>
        <taxon>Alphaproteobacteria</taxon>
        <taxon>Hyphomicrobiales</taxon>
        <taxon>Hyphomicrobiaceae</taxon>
        <taxon>Hyphomicrobium</taxon>
    </lineage>
</organism>
<gene>
    <name evidence="5" type="ORF">SAMN04488557_1320</name>
</gene>
<evidence type="ECO:0000256" key="2">
    <source>
        <dbReference type="ARBA" id="ARBA00004818"/>
    </source>
</evidence>
<protein>
    <recommendedName>
        <fullName evidence="4">phosphoglycolate phosphatase</fullName>
        <ecNumber evidence="4">3.1.3.18</ecNumber>
    </recommendedName>
</protein>
<dbReference type="NCBIfam" id="TIGR01549">
    <property type="entry name" value="HAD-SF-IA-v1"/>
    <property type="match status" value="1"/>
</dbReference>
<dbReference type="SUPFAM" id="SSF56784">
    <property type="entry name" value="HAD-like"/>
    <property type="match status" value="1"/>
</dbReference>
<dbReference type="RefSeq" id="WP_092865740.1">
    <property type="nucleotide sequence ID" value="NZ_FPCH01000001.1"/>
</dbReference>
<reference evidence="6" key="1">
    <citation type="submission" date="2016-10" db="EMBL/GenBank/DDBJ databases">
        <authorList>
            <person name="Varghese N."/>
            <person name="Submissions S."/>
        </authorList>
    </citation>
    <scope>NUCLEOTIDE SEQUENCE [LARGE SCALE GENOMIC DNA]</scope>
    <source>
        <strain evidence="6">DSM 1565</strain>
    </source>
</reference>
<evidence type="ECO:0000256" key="1">
    <source>
        <dbReference type="ARBA" id="ARBA00000830"/>
    </source>
</evidence>
<dbReference type="InterPro" id="IPR023214">
    <property type="entry name" value="HAD_sf"/>
</dbReference>
<dbReference type="Gene3D" id="1.10.150.240">
    <property type="entry name" value="Putative phosphatase, domain 2"/>
    <property type="match status" value="1"/>
</dbReference>
<dbReference type="PRINTS" id="PR00413">
    <property type="entry name" value="HADHALOGNASE"/>
</dbReference>
<comment type="similarity">
    <text evidence="3">Belongs to the HAD-like hydrolase superfamily. CbbY/CbbZ/Gph/YieH family.</text>
</comment>
<dbReference type="GO" id="GO:0006281">
    <property type="term" value="P:DNA repair"/>
    <property type="evidence" value="ECO:0007669"/>
    <property type="project" value="TreeGrafter"/>
</dbReference>
<proteinExistence type="inferred from homology"/>
<dbReference type="InterPro" id="IPR050155">
    <property type="entry name" value="HAD-like_hydrolase_sf"/>
</dbReference>
<evidence type="ECO:0000313" key="6">
    <source>
        <dbReference type="Proteomes" id="UP000199423"/>
    </source>
</evidence>
<dbReference type="GO" id="GO:0005829">
    <property type="term" value="C:cytosol"/>
    <property type="evidence" value="ECO:0007669"/>
    <property type="project" value="TreeGrafter"/>
</dbReference>
<dbReference type="OrthoDB" id="9797743at2"/>
<dbReference type="STRING" id="51670.SAMN04488557_1320"/>
<dbReference type="CDD" id="cd01427">
    <property type="entry name" value="HAD_like"/>
    <property type="match status" value="1"/>
</dbReference>
<dbReference type="PANTHER" id="PTHR43434:SF1">
    <property type="entry name" value="PHOSPHOGLYCOLATE PHOSPHATASE"/>
    <property type="match status" value="1"/>
</dbReference>
<accession>A0A1I7N4Z0</accession>
<evidence type="ECO:0000313" key="5">
    <source>
        <dbReference type="EMBL" id="SFV29729.1"/>
    </source>
</evidence>
<dbReference type="AlphaFoldDB" id="A0A1I7N4Z0"/>
<dbReference type="EC" id="3.1.3.18" evidence="4"/>
<name>A0A1I7N4Z0_9HYPH</name>
<keyword evidence="6" id="KW-1185">Reference proteome</keyword>
<dbReference type="GO" id="GO:0008967">
    <property type="term" value="F:phosphoglycolate phosphatase activity"/>
    <property type="evidence" value="ECO:0007669"/>
    <property type="project" value="UniProtKB-EC"/>
</dbReference>
<comment type="catalytic activity">
    <reaction evidence="1">
        <text>2-phosphoglycolate + H2O = glycolate + phosphate</text>
        <dbReference type="Rhea" id="RHEA:14369"/>
        <dbReference type="ChEBI" id="CHEBI:15377"/>
        <dbReference type="ChEBI" id="CHEBI:29805"/>
        <dbReference type="ChEBI" id="CHEBI:43474"/>
        <dbReference type="ChEBI" id="CHEBI:58033"/>
        <dbReference type="EC" id="3.1.3.18"/>
    </reaction>
</comment>
<sequence>MNQIKGLLFDKDGTILDFYKTWIPINRSTVLEAAGGDVELAAKLLRASGHDPDTDIVAPGAVLIGADVAELAVFFADFLKERAPANLVEIIAKNFREGGAKHATLIDGATEEIARLGSSGYRLGLATNDTFDGLEASLGRFENLLDMFEFRVGCDSGHGAKPEPGMGLAFAEMTGLHPSACAIIGDSTHDLEMGRRAGFGLCIGVLTGPSRRVDLEPHADIVIDSILDLTKVLGERGAGTPA</sequence>
<dbReference type="SFLD" id="SFLDG01129">
    <property type="entry name" value="C1.5:_HAD__Beta-PGM__Phosphata"/>
    <property type="match status" value="1"/>
</dbReference>
<dbReference type="SFLD" id="SFLDS00003">
    <property type="entry name" value="Haloacid_Dehalogenase"/>
    <property type="match status" value="1"/>
</dbReference>
<comment type="pathway">
    <text evidence="2">Organic acid metabolism; glycolate biosynthesis; glycolate from 2-phosphoglycolate: step 1/1.</text>
</comment>
<evidence type="ECO:0000256" key="3">
    <source>
        <dbReference type="ARBA" id="ARBA00006171"/>
    </source>
</evidence>